<dbReference type="Proteomes" id="UP001604336">
    <property type="component" value="Unassembled WGS sequence"/>
</dbReference>
<keyword evidence="3 6" id="KW-0812">Transmembrane</keyword>
<organism evidence="7 8">
    <name type="scientific">Abeliophyllum distichum</name>
    <dbReference type="NCBI Taxonomy" id="126358"/>
    <lineage>
        <taxon>Eukaryota</taxon>
        <taxon>Viridiplantae</taxon>
        <taxon>Streptophyta</taxon>
        <taxon>Embryophyta</taxon>
        <taxon>Tracheophyta</taxon>
        <taxon>Spermatophyta</taxon>
        <taxon>Magnoliopsida</taxon>
        <taxon>eudicotyledons</taxon>
        <taxon>Gunneridae</taxon>
        <taxon>Pentapetalae</taxon>
        <taxon>asterids</taxon>
        <taxon>lamiids</taxon>
        <taxon>Lamiales</taxon>
        <taxon>Oleaceae</taxon>
        <taxon>Forsythieae</taxon>
        <taxon>Abeliophyllum</taxon>
    </lineage>
</organism>
<feature type="transmembrane region" description="Helical" evidence="6">
    <location>
        <begin position="67"/>
        <end position="100"/>
    </location>
</feature>
<feature type="transmembrane region" description="Helical" evidence="6">
    <location>
        <begin position="362"/>
        <end position="385"/>
    </location>
</feature>
<evidence type="ECO:0000256" key="2">
    <source>
        <dbReference type="ARBA" id="ARBA00009142"/>
    </source>
</evidence>
<comment type="subcellular location">
    <subcellularLocation>
        <location evidence="1">Membrane</location>
        <topology evidence="1">Multi-pass membrane protein</topology>
    </subcellularLocation>
</comment>
<dbReference type="InterPro" id="IPR002781">
    <property type="entry name" value="TM_pro_TauE-like"/>
</dbReference>
<feature type="transmembrane region" description="Helical" evidence="6">
    <location>
        <begin position="247"/>
        <end position="267"/>
    </location>
</feature>
<feature type="transmembrane region" description="Helical" evidence="6">
    <location>
        <begin position="273"/>
        <end position="294"/>
    </location>
</feature>
<keyword evidence="5 6" id="KW-0472">Membrane</keyword>
<dbReference type="PANTHER" id="PTHR14255:SF5">
    <property type="entry name" value="SULFITE EXPORTER TAUE_SAFE FAMILY PROTEIN 4"/>
    <property type="match status" value="1"/>
</dbReference>
<proteinExistence type="inferred from homology"/>
<dbReference type="EMBL" id="JBFOLK010000009">
    <property type="protein sequence ID" value="KAL2487276.1"/>
    <property type="molecule type" value="Genomic_DNA"/>
</dbReference>
<dbReference type="GO" id="GO:0016020">
    <property type="term" value="C:membrane"/>
    <property type="evidence" value="ECO:0007669"/>
    <property type="project" value="UniProtKB-SubCell"/>
</dbReference>
<keyword evidence="4 6" id="KW-1133">Transmembrane helix</keyword>
<feature type="transmembrane region" description="Helical" evidence="6">
    <location>
        <begin position="167"/>
        <end position="187"/>
    </location>
</feature>
<feature type="transmembrane region" description="Helical" evidence="6">
    <location>
        <begin position="6"/>
        <end position="24"/>
    </location>
</feature>
<evidence type="ECO:0000313" key="8">
    <source>
        <dbReference type="Proteomes" id="UP001604336"/>
    </source>
</evidence>
<feature type="transmembrane region" description="Helical" evidence="6">
    <location>
        <begin position="392"/>
        <end position="411"/>
    </location>
</feature>
<keyword evidence="8" id="KW-1185">Reference proteome</keyword>
<sequence>MATKGLVLYLTAGFSLAVVSVYFINNHSINGGYAQPVLLSSSSSKILQNHSGTDIKVWPELKFSWRIILATIIGFLGSGCGTVGGVGGGGIFVPMLTLIVGFDTKSAAAISKCMIMGASASSVWYNLRVPHPCREVPIIDYDLALLFQPMLMLGITLGVALSVVFPYWLITILIIVLFLGTSSRSFVKGIEMWKEETILKKAIAEQKKTFVNSRGELLIDTEYELLVPKEEKTVFQIIKDNLNVKRILVLMLVWILFLLLQVLKNTLKSCTPLYWLLNLLQLPVALAVFWYECVKLYKESKKRRKAGNPDSICEASIEWTAVNLAFCALCGILGGTVGGLLGSGGGFILGPLLLEIGVIPQVASATATFVMMFSSSLSVVEFYLLKRFPMPYALYLMCVSILAGFWGQFFIRKLITILKRASIIVFILSGVIFASAITMGVIGTEKSIGMIKKHEFMGFLDFCSSQ</sequence>
<evidence type="ECO:0000256" key="5">
    <source>
        <dbReference type="ARBA" id="ARBA00023136"/>
    </source>
</evidence>
<dbReference type="AlphaFoldDB" id="A0ABD1RGM3"/>
<evidence type="ECO:0000256" key="6">
    <source>
        <dbReference type="SAM" id="Phobius"/>
    </source>
</evidence>
<evidence type="ECO:0000256" key="3">
    <source>
        <dbReference type="ARBA" id="ARBA00022692"/>
    </source>
</evidence>
<gene>
    <name evidence="7" type="ORF">Adt_32032</name>
</gene>
<evidence type="ECO:0000256" key="1">
    <source>
        <dbReference type="ARBA" id="ARBA00004141"/>
    </source>
</evidence>
<reference evidence="8" key="1">
    <citation type="submission" date="2024-07" db="EMBL/GenBank/DDBJ databases">
        <title>Two chromosome-level genome assemblies of Korean endemic species Abeliophyllum distichum and Forsythia ovata (Oleaceae).</title>
        <authorList>
            <person name="Jang H."/>
        </authorList>
    </citation>
    <scope>NUCLEOTIDE SEQUENCE [LARGE SCALE GENOMIC DNA]</scope>
</reference>
<evidence type="ECO:0000256" key="4">
    <source>
        <dbReference type="ARBA" id="ARBA00022989"/>
    </source>
</evidence>
<feature type="transmembrane region" description="Helical" evidence="6">
    <location>
        <begin position="324"/>
        <end position="350"/>
    </location>
</feature>
<feature type="transmembrane region" description="Helical" evidence="6">
    <location>
        <begin position="423"/>
        <end position="443"/>
    </location>
</feature>
<comment type="caution">
    <text evidence="7">The sequence shown here is derived from an EMBL/GenBank/DDBJ whole genome shotgun (WGS) entry which is preliminary data.</text>
</comment>
<comment type="similarity">
    <text evidence="2">Belongs to the 4-toluene sulfonate uptake permease (TSUP) (TC 2.A.102) family.</text>
</comment>
<dbReference type="PANTHER" id="PTHR14255">
    <property type="entry name" value="CEREBLON"/>
    <property type="match status" value="1"/>
</dbReference>
<name>A0ABD1RGM3_9LAMI</name>
<evidence type="ECO:0000313" key="7">
    <source>
        <dbReference type="EMBL" id="KAL2487276.1"/>
    </source>
</evidence>
<protein>
    <submittedName>
        <fullName evidence="7">Sulfite exporter TauE/SafE family protein</fullName>
    </submittedName>
</protein>
<dbReference type="Pfam" id="PF01925">
    <property type="entry name" value="TauE"/>
    <property type="match status" value="2"/>
</dbReference>
<accession>A0ABD1RGM3</accession>